<dbReference type="InterPro" id="IPR017853">
    <property type="entry name" value="GH"/>
</dbReference>
<dbReference type="AlphaFoldDB" id="A0A1Y6L746"/>
<dbReference type="PANTHER" id="PTHR36183">
    <property type="entry name" value="BETA-GLUCURONIDASE"/>
    <property type="match status" value="1"/>
</dbReference>
<feature type="signal peptide" evidence="1">
    <location>
        <begin position="1"/>
        <end position="19"/>
    </location>
</feature>
<protein>
    <recommendedName>
        <fullName evidence="2">Beta-glucuronidase C-terminal domain-containing protein</fullName>
    </recommendedName>
</protein>
<dbReference type="Pfam" id="PF16862">
    <property type="entry name" value="Glyco_hydro_79C"/>
    <property type="match status" value="1"/>
</dbReference>
<dbReference type="PANTHER" id="PTHR36183:SF2">
    <property type="entry name" value="BETA-GLUCURONIDASE C-TERMINAL DOMAIN-CONTAINING PROTEIN"/>
    <property type="match status" value="1"/>
</dbReference>
<dbReference type="Gene3D" id="3.20.20.80">
    <property type="entry name" value="Glycosidases"/>
    <property type="match status" value="1"/>
</dbReference>
<keyword evidence="1" id="KW-0732">Signal</keyword>
<gene>
    <name evidence="3" type="ORF">ZT1A5_G1731</name>
</gene>
<name>A0A1Y6L746_ZYMTR</name>
<dbReference type="InterPro" id="IPR031728">
    <property type="entry name" value="GlcAase_C"/>
</dbReference>
<organism evidence="3 4">
    <name type="scientific">Zymoseptoria tritici ST99CH_1A5</name>
    <dbReference type="NCBI Taxonomy" id="1276529"/>
    <lineage>
        <taxon>Eukaryota</taxon>
        <taxon>Fungi</taxon>
        <taxon>Dikarya</taxon>
        <taxon>Ascomycota</taxon>
        <taxon>Pezizomycotina</taxon>
        <taxon>Dothideomycetes</taxon>
        <taxon>Dothideomycetidae</taxon>
        <taxon>Mycosphaerellales</taxon>
        <taxon>Mycosphaerellaceae</taxon>
        <taxon>Zymoseptoria</taxon>
    </lineage>
</organism>
<reference evidence="3 4" key="1">
    <citation type="submission" date="2016-10" db="EMBL/GenBank/DDBJ databases">
        <authorList>
            <person name="Varghese N."/>
        </authorList>
    </citation>
    <scope>NUCLEOTIDE SEQUENCE [LARGE SCALE GENOMIC DNA]</scope>
</reference>
<dbReference type="InterPro" id="IPR052974">
    <property type="entry name" value="GH79_Enzymes"/>
</dbReference>
<dbReference type="EMBL" id="LT882676">
    <property type="protein sequence ID" value="SMY20296.1"/>
    <property type="molecule type" value="Genomic_DNA"/>
</dbReference>
<accession>A0A1Y6L746</accession>
<dbReference type="SUPFAM" id="SSF51445">
    <property type="entry name" value="(Trans)glycosidases"/>
    <property type="match status" value="1"/>
</dbReference>
<feature type="domain" description="Beta-glucuronidase C-terminal" evidence="2">
    <location>
        <begin position="374"/>
        <end position="476"/>
    </location>
</feature>
<evidence type="ECO:0000313" key="3">
    <source>
        <dbReference type="EMBL" id="SMY20296.1"/>
    </source>
</evidence>
<feature type="chain" id="PRO_5012712325" description="Beta-glucuronidase C-terminal domain-containing protein" evidence="1">
    <location>
        <begin position="20"/>
        <end position="480"/>
    </location>
</feature>
<proteinExistence type="predicted"/>
<evidence type="ECO:0000259" key="2">
    <source>
        <dbReference type="Pfam" id="PF16862"/>
    </source>
</evidence>
<sequence length="480" mass="51168">MSKSRNFAILLYFTTVVAALTYNVSSSSPATASGPLSVAPVGISFEFFTFPEYFTSVNATDRCLQNLKDVGGGASTRIRIGGTTQDRATYDPALSADVEYAVASPKDAPASLTYGPSFFARAGTYGGQVTVGLNRELNKLNNTIAAARVAQEKMSNLEAIELGNEPEYYSSTSPIAEGQAWTAQRDYASQISWQISLGQNLSTPNIIQAGVYLEAREFNNKDLASNETTAALEYVKTFDSHHYPQSGPSSNLTSLMNHAEIVSRAAAFKGEVAAAKSKGKIHVFGETNSATQGGGGISPTFGAGLWIVDYVMQAMILGSESLFFHQGTIGNCQYCWWGRFSMGAPYYGAYFATQALANVAYIAQLDDGSSQYAAYALYGSNKALTKVLLYNSDYYTSGTRSAQNFTLTGLNGSSTTAVRLTASFATSRQDQGQIPTVGGQSFEDGTCVIQGTPVKEKTVVADGQATFKVAATEALLIYVS</sequence>
<evidence type="ECO:0000256" key="1">
    <source>
        <dbReference type="SAM" id="SignalP"/>
    </source>
</evidence>
<evidence type="ECO:0000313" key="4">
    <source>
        <dbReference type="Proteomes" id="UP000215453"/>
    </source>
</evidence>
<dbReference type="Proteomes" id="UP000215453">
    <property type="component" value="Chromosome 1"/>
</dbReference>